<keyword evidence="3" id="KW-1185">Reference proteome</keyword>
<evidence type="ECO:0000256" key="1">
    <source>
        <dbReference type="SAM" id="MobiDB-lite"/>
    </source>
</evidence>
<protein>
    <submittedName>
        <fullName evidence="2">Uncharacterized protein</fullName>
    </submittedName>
</protein>
<accession>A0A1R3H0G0</accession>
<gene>
    <name evidence="2" type="ORF">COLO4_32198</name>
</gene>
<dbReference type="EMBL" id="AWUE01021046">
    <property type="protein sequence ID" value="OMO63834.1"/>
    <property type="molecule type" value="Genomic_DNA"/>
</dbReference>
<name>A0A1R3H0G0_9ROSI</name>
<organism evidence="2 3">
    <name type="scientific">Corchorus olitorius</name>
    <dbReference type="NCBI Taxonomy" id="93759"/>
    <lineage>
        <taxon>Eukaryota</taxon>
        <taxon>Viridiplantae</taxon>
        <taxon>Streptophyta</taxon>
        <taxon>Embryophyta</taxon>
        <taxon>Tracheophyta</taxon>
        <taxon>Spermatophyta</taxon>
        <taxon>Magnoliopsida</taxon>
        <taxon>eudicotyledons</taxon>
        <taxon>Gunneridae</taxon>
        <taxon>Pentapetalae</taxon>
        <taxon>rosids</taxon>
        <taxon>malvids</taxon>
        <taxon>Malvales</taxon>
        <taxon>Malvaceae</taxon>
        <taxon>Grewioideae</taxon>
        <taxon>Apeibeae</taxon>
        <taxon>Corchorus</taxon>
    </lineage>
</organism>
<feature type="region of interest" description="Disordered" evidence="1">
    <location>
        <begin position="30"/>
        <end position="59"/>
    </location>
</feature>
<reference evidence="3" key="1">
    <citation type="submission" date="2013-09" db="EMBL/GenBank/DDBJ databases">
        <title>Corchorus olitorius genome sequencing.</title>
        <authorList>
            <person name="Alam M."/>
            <person name="Haque M.S."/>
            <person name="Islam M.S."/>
            <person name="Emdad E.M."/>
            <person name="Islam M.M."/>
            <person name="Ahmed B."/>
            <person name="Halim A."/>
            <person name="Hossen Q.M.M."/>
            <person name="Hossain M.Z."/>
            <person name="Ahmed R."/>
            <person name="Khan M.M."/>
            <person name="Islam R."/>
            <person name="Rashid M.M."/>
            <person name="Khan S.A."/>
            <person name="Rahman M.S."/>
            <person name="Alam M."/>
            <person name="Yahiya A.S."/>
            <person name="Khan M.S."/>
            <person name="Azam M.S."/>
            <person name="Haque T."/>
            <person name="Lashkar M.Z.H."/>
            <person name="Akhand A.I."/>
            <person name="Morshed G."/>
            <person name="Roy S."/>
            <person name="Uddin K.S."/>
            <person name="Rabeya T."/>
            <person name="Hossain A.S."/>
            <person name="Chowdhury A."/>
            <person name="Snigdha A.R."/>
            <person name="Mortoza M.S."/>
            <person name="Matin S.A."/>
            <person name="Hoque S.M.E."/>
            <person name="Islam M.K."/>
            <person name="Roy D.K."/>
            <person name="Haider R."/>
            <person name="Moosa M.M."/>
            <person name="Elias S.M."/>
            <person name="Hasan A.M."/>
            <person name="Jahan S."/>
            <person name="Shafiuddin M."/>
            <person name="Mahmood N."/>
            <person name="Shommy N.S."/>
        </authorList>
    </citation>
    <scope>NUCLEOTIDE SEQUENCE [LARGE SCALE GENOMIC DNA]</scope>
    <source>
        <strain evidence="3">cv. O-4</strain>
    </source>
</reference>
<evidence type="ECO:0000313" key="2">
    <source>
        <dbReference type="EMBL" id="OMO63834.1"/>
    </source>
</evidence>
<dbReference type="AlphaFoldDB" id="A0A1R3H0G0"/>
<comment type="caution">
    <text evidence="2">The sequence shown here is derived from an EMBL/GenBank/DDBJ whole genome shotgun (WGS) entry which is preliminary data.</text>
</comment>
<proteinExistence type="predicted"/>
<dbReference type="Proteomes" id="UP000187203">
    <property type="component" value="Unassembled WGS sequence"/>
</dbReference>
<sequence length="59" mass="6666">MTAVCAQTSQKWSPSFPELESKVGFERTQLEHYESSPNSHPRTRYDLSIRPSGGLQTLV</sequence>
<evidence type="ECO:0000313" key="3">
    <source>
        <dbReference type="Proteomes" id="UP000187203"/>
    </source>
</evidence>